<evidence type="ECO:0000313" key="8">
    <source>
        <dbReference type="EMBL" id="VEU80760.1"/>
    </source>
</evidence>
<dbReference type="InterPro" id="IPR055361">
    <property type="entry name" value="tRNA_methyltr_TrmB_bact"/>
</dbReference>
<sequence length="200" mass="23751">MRQKKIKHVNLDLMNSLGVVTDIKEISFDNNKDVYLEIGSGKGNFITTLAKDNPDNLYIAIEKNISVCYRIVEKRDLYDLSNLIIILGDSEDILEYFTDNTVKKIYLNFSDPWPKARHHKRRLTYPTYLNNYKKILKNDGEIQFRTDHIDLFNDSVEYLNSFFEEVEIDRNHVINQYFTEYEEKKSKIGNIYQCRFKVGR</sequence>
<comment type="similarity">
    <text evidence="7">Belongs to the class I-like SAM-binding methyltransferase superfamily. TrmB family.</text>
</comment>
<name>A0A449BEM5_HAPAX</name>
<dbReference type="EC" id="2.1.1.33" evidence="7"/>
<feature type="binding site" evidence="7">
    <location>
        <position position="115"/>
    </location>
    <ligand>
        <name>substrate</name>
    </ligand>
</feature>
<dbReference type="GO" id="GO:0008176">
    <property type="term" value="F:tRNA (guanine(46)-N7)-methyltransferase activity"/>
    <property type="evidence" value="ECO:0007669"/>
    <property type="project" value="UniProtKB-UniRule"/>
</dbReference>
<dbReference type="PANTHER" id="PTHR23417:SF14">
    <property type="entry name" value="PENTACOTRIPEPTIDE-REPEAT REGION OF PRORP DOMAIN-CONTAINING PROTEIN"/>
    <property type="match status" value="1"/>
</dbReference>
<keyword evidence="6 7" id="KW-0819">tRNA processing</keyword>
<feature type="binding site" evidence="7">
    <location>
        <position position="111"/>
    </location>
    <ligand>
        <name>S-adenosyl-L-methionine</name>
        <dbReference type="ChEBI" id="CHEBI:59789"/>
    </ligand>
</feature>
<keyword evidence="5 7" id="KW-0949">S-adenosyl-L-methionine</keyword>
<dbReference type="Gene3D" id="3.40.50.150">
    <property type="entry name" value="Vaccinia Virus protein VP39"/>
    <property type="match status" value="1"/>
</dbReference>
<dbReference type="OrthoDB" id="9802090at2"/>
<keyword evidence="4 7" id="KW-0808">Transferase</keyword>
<accession>A0A449BEM5</accession>
<evidence type="ECO:0000256" key="4">
    <source>
        <dbReference type="ARBA" id="ARBA00022679"/>
    </source>
</evidence>
<dbReference type="InterPro" id="IPR029063">
    <property type="entry name" value="SAM-dependent_MTases_sf"/>
</dbReference>
<evidence type="ECO:0000256" key="6">
    <source>
        <dbReference type="ARBA" id="ARBA00022694"/>
    </source>
</evidence>
<comment type="caution">
    <text evidence="7">Lacks conserved residue(s) required for the propagation of feature annotation.</text>
</comment>
<dbReference type="CDD" id="cd02440">
    <property type="entry name" value="AdoMet_MTases"/>
    <property type="match status" value="1"/>
</dbReference>
<keyword evidence="9" id="KW-1185">Reference proteome</keyword>
<dbReference type="InterPro" id="IPR003358">
    <property type="entry name" value="tRNA_(Gua-N-7)_MeTrfase_Trmb"/>
</dbReference>
<dbReference type="KEGG" id="aaxa:NCTC10138_01142"/>
<comment type="catalytic activity">
    <reaction evidence="1 7">
        <text>guanosine(46) in tRNA + S-adenosyl-L-methionine = N(7)-methylguanosine(46) in tRNA + S-adenosyl-L-homocysteine</text>
        <dbReference type="Rhea" id="RHEA:42708"/>
        <dbReference type="Rhea" id="RHEA-COMP:10188"/>
        <dbReference type="Rhea" id="RHEA-COMP:10189"/>
        <dbReference type="ChEBI" id="CHEBI:57856"/>
        <dbReference type="ChEBI" id="CHEBI:59789"/>
        <dbReference type="ChEBI" id="CHEBI:74269"/>
        <dbReference type="ChEBI" id="CHEBI:74480"/>
        <dbReference type="EC" id="2.1.1.33"/>
    </reaction>
</comment>
<dbReference type="RefSeq" id="WP_035375814.1">
    <property type="nucleotide sequence ID" value="NZ_LR215048.1"/>
</dbReference>
<evidence type="ECO:0000256" key="7">
    <source>
        <dbReference type="HAMAP-Rule" id="MF_01057"/>
    </source>
</evidence>
<feature type="binding site" evidence="7">
    <location>
        <position position="89"/>
    </location>
    <ligand>
        <name>S-adenosyl-L-methionine</name>
        <dbReference type="ChEBI" id="CHEBI:59789"/>
    </ligand>
</feature>
<dbReference type="Proteomes" id="UP000289841">
    <property type="component" value="Chromosome"/>
</dbReference>
<gene>
    <name evidence="7 8" type="primary">trmB</name>
    <name evidence="8" type="ORF">NCTC10138_01142</name>
</gene>
<comment type="function">
    <text evidence="2 7">Catalyzes the formation of N(7)-methylguanine at position 46 (m7G46) in tRNA.</text>
</comment>
<evidence type="ECO:0000256" key="1">
    <source>
        <dbReference type="ARBA" id="ARBA00000142"/>
    </source>
</evidence>
<dbReference type="NCBIfam" id="TIGR00091">
    <property type="entry name" value="tRNA (guanosine(46)-N7)-methyltransferase TrmB"/>
    <property type="match status" value="1"/>
</dbReference>
<dbReference type="HAMAP" id="MF_01057">
    <property type="entry name" value="tRNA_methyltr_TrmB"/>
    <property type="match status" value="1"/>
</dbReference>
<dbReference type="UniPathway" id="UPA00989"/>
<dbReference type="AlphaFoldDB" id="A0A449BEM5"/>
<evidence type="ECO:0000256" key="3">
    <source>
        <dbReference type="ARBA" id="ARBA00022603"/>
    </source>
</evidence>
<dbReference type="GO" id="GO:0043527">
    <property type="term" value="C:tRNA methyltransferase complex"/>
    <property type="evidence" value="ECO:0007669"/>
    <property type="project" value="TreeGrafter"/>
</dbReference>
<dbReference type="SUPFAM" id="SSF53335">
    <property type="entry name" value="S-adenosyl-L-methionine-dependent methyltransferases"/>
    <property type="match status" value="1"/>
</dbReference>
<comment type="pathway">
    <text evidence="7">tRNA modification; N(7)-methylguanine-tRNA biosynthesis.</text>
</comment>
<dbReference type="EMBL" id="LR215048">
    <property type="protein sequence ID" value="VEU80760.1"/>
    <property type="molecule type" value="Genomic_DNA"/>
</dbReference>
<feature type="binding site" evidence="7">
    <location>
        <begin position="179"/>
        <end position="182"/>
    </location>
    <ligand>
        <name>substrate</name>
    </ligand>
</feature>
<protein>
    <recommendedName>
        <fullName evidence="7">tRNA (guanine-N(7)-)-methyltransferase</fullName>
        <ecNumber evidence="7">2.1.1.33</ecNumber>
    </recommendedName>
    <alternativeName>
        <fullName evidence="7">tRNA (guanine(46)-N(7))-methyltransferase</fullName>
    </alternativeName>
    <alternativeName>
        <fullName evidence="7">tRNA(m7G46)-methyltransferase</fullName>
    </alternativeName>
</protein>
<dbReference type="STRING" id="1278311.GCA_000428705_01356"/>
<dbReference type="Pfam" id="PF02390">
    <property type="entry name" value="Methyltransf_4"/>
    <property type="match status" value="1"/>
</dbReference>
<dbReference type="PANTHER" id="PTHR23417">
    <property type="entry name" value="3-DEOXY-D-MANNO-OCTULOSONIC-ACID TRANSFERASE/TRNA GUANINE-N 7 - -METHYLTRANSFERASE"/>
    <property type="match status" value="1"/>
</dbReference>
<dbReference type="PROSITE" id="PS51625">
    <property type="entry name" value="SAM_MT_TRMB"/>
    <property type="match status" value="1"/>
</dbReference>
<feature type="binding site" evidence="7">
    <location>
        <position position="147"/>
    </location>
    <ligand>
        <name>substrate</name>
    </ligand>
</feature>
<feature type="binding site" evidence="7">
    <location>
        <position position="62"/>
    </location>
    <ligand>
        <name>S-adenosyl-L-methionine</name>
        <dbReference type="ChEBI" id="CHEBI:59789"/>
    </ligand>
</feature>
<reference evidence="8 9" key="1">
    <citation type="submission" date="2019-01" db="EMBL/GenBank/DDBJ databases">
        <authorList>
            <consortium name="Pathogen Informatics"/>
        </authorList>
    </citation>
    <scope>NUCLEOTIDE SEQUENCE [LARGE SCALE GENOMIC DNA]</scope>
    <source>
        <strain evidence="8 9">NCTC10138</strain>
    </source>
</reference>
<keyword evidence="3 7" id="KW-0489">Methyltransferase</keyword>
<organism evidence="8 9">
    <name type="scientific">Haploplasma axanthum</name>
    <name type="common">Acholeplasma axanthum</name>
    <dbReference type="NCBI Taxonomy" id="29552"/>
    <lineage>
        <taxon>Bacteria</taxon>
        <taxon>Bacillati</taxon>
        <taxon>Mycoplasmatota</taxon>
        <taxon>Mollicutes</taxon>
        <taxon>Acholeplasmatales</taxon>
        <taxon>Acholeplasmataceae</taxon>
        <taxon>Haploplasma</taxon>
    </lineage>
</organism>
<evidence type="ECO:0000256" key="5">
    <source>
        <dbReference type="ARBA" id="ARBA00022691"/>
    </source>
</evidence>
<feature type="binding site" evidence="7">
    <location>
        <position position="37"/>
    </location>
    <ligand>
        <name>S-adenosyl-L-methionine</name>
        <dbReference type="ChEBI" id="CHEBI:59789"/>
    </ligand>
</feature>
<evidence type="ECO:0000313" key="9">
    <source>
        <dbReference type="Proteomes" id="UP000289841"/>
    </source>
</evidence>
<proteinExistence type="inferred from homology"/>
<evidence type="ECO:0000256" key="2">
    <source>
        <dbReference type="ARBA" id="ARBA00003015"/>
    </source>
</evidence>